<evidence type="ECO:0000313" key="1">
    <source>
        <dbReference type="EMBL" id="WAQ96837.1"/>
    </source>
</evidence>
<gene>
    <name evidence="1" type="ORF">MAR_029527</name>
</gene>
<sequence length="85" mass="9407">MYTGFCIVLDIDNIPVCLSLVVCQGLSKVVNHLLNLKVRHTHVVAVNLRNDVMVELDDATYSVRDSGKVDEPIIFPGGFIRQPQG</sequence>
<protein>
    <submittedName>
        <fullName evidence="1">Uncharacterized protein</fullName>
    </submittedName>
</protein>
<dbReference type="Proteomes" id="UP001164746">
    <property type="component" value="Chromosome 2"/>
</dbReference>
<proteinExistence type="predicted"/>
<reference evidence="1" key="1">
    <citation type="submission" date="2022-11" db="EMBL/GenBank/DDBJ databases">
        <title>Centuries of genome instability and evolution in soft-shell clam transmissible cancer (bioRxiv).</title>
        <authorList>
            <person name="Hart S.F.M."/>
            <person name="Yonemitsu M.A."/>
            <person name="Giersch R.M."/>
            <person name="Beal B.F."/>
            <person name="Arriagada G."/>
            <person name="Davis B.W."/>
            <person name="Ostrander E.A."/>
            <person name="Goff S.P."/>
            <person name="Metzger M.J."/>
        </authorList>
    </citation>
    <scope>NUCLEOTIDE SEQUENCE</scope>
    <source>
        <strain evidence="1">MELC-2E11</strain>
        <tissue evidence="1">Siphon/mantle</tissue>
    </source>
</reference>
<evidence type="ECO:0000313" key="2">
    <source>
        <dbReference type="Proteomes" id="UP001164746"/>
    </source>
</evidence>
<organism evidence="1 2">
    <name type="scientific">Mya arenaria</name>
    <name type="common">Soft-shell clam</name>
    <dbReference type="NCBI Taxonomy" id="6604"/>
    <lineage>
        <taxon>Eukaryota</taxon>
        <taxon>Metazoa</taxon>
        <taxon>Spiralia</taxon>
        <taxon>Lophotrochozoa</taxon>
        <taxon>Mollusca</taxon>
        <taxon>Bivalvia</taxon>
        <taxon>Autobranchia</taxon>
        <taxon>Heteroconchia</taxon>
        <taxon>Euheterodonta</taxon>
        <taxon>Imparidentia</taxon>
        <taxon>Neoheterodontei</taxon>
        <taxon>Myida</taxon>
        <taxon>Myoidea</taxon>
        <taxon>Myidae</taxon>
        <taxon>Mya</taxon>
    </lineage>
</organism>
<accession>A0ABY7DGN5</accession>
<dbReference type="EMBL" id="CP111013">
    <property type="protein sequence ID" value="WAQ96837.1"/>
    <property type="molecule type" value="Genomic_DNA"/>
</dbReference>
<keyword evidence="2" id="KW-1185">Reference proteome</keyword>
<name>A0ABY7DGN5_MYAAR</name>